<feature type="transmembrane region" description="Helical" evidence="5">
    <location>
        <begin position="173"/>
        <end position="193"/>
    </location>
</feature>
<evidence type="ECO:0000313" key="8">
    <source>
        <dbReference type="EMBL" id="CAH9064873.1"/>
    </source>
</evidence>
<feature type="transmembrane region" description="Helical" evidence="5">
    <location>
        <begin position="231"/>
        <end position="250"/>
    </location>
</feature>
<dbReference type="GO" id="GO:0016020">
    <property type="term" value="C:membrane"/>
    <property type="evidence" value="ECO:0007669"/>
    <property type="project" value="UniProtKB-SubCell"/>
</dbReference>
<dbReference type="GO" id="GO:0140359">
    <property type="term" value="F:ABC-type transporter activity"/>
    <property type="evidence" value="ECO:0007669"/>
    <property type="project" value="InterPro"/>
</dbReference>
<keyword evidence="9" id="KW-1185">Reference proteome</keyword>
<evidence type="ECO:0000256" key="1">
    <source>
        <dbReference type="ARBA" id="ARBA00004141"/>
    </source>
</evidence>
<feature type="transmembrane region" description="Helical" evidence="5">
    <location>
        <begin position="26"/>
        <end position="43"/>
    </location>
</feature>
<dbReference type="Proteomes" id="UP001152485">
    <property type="component" value="Unassembled WGS sequence"/>
</dbReference>
<dbReference type="EMBL" id="CAMAPC010000019">
    <property type="protein sequence ID" value="CAH9064873.1"/>
    <property type="molecule type" value="Genomic_DNA"/>
</dbReference>
<dbReference type="AlphaFoldDB" id="A0A9W4R3U8"/>
<dbReference type="Pfam" id="PF12698">
    <property type="entry name" value="ABC2_membrane_3"/>
    <property type="match status" value="1"/>
</dbReference>
<feature type="transmembrane region" description="Helical" evidence="5">
    <location>
        <begin position="349"/>
        <end position="370"/>
    </location>
</feature>
<keyword evidence="3 5" id="KW-1133">Transmembrane helix</keyword>
<evidence type="ECO:0000259" key="6">
    <source>
        <dbReference type="Pfam" id="PF12698"/>
    </source>
</evidence>
<name>A0A9W4R3U8_9GAMM</name>
<gene>
    <name evidence="8" type="primary">yhaP</name>
    <name evidence="8" type="ORF">PSECIP111854_03559</name>
    <name evidence="7" type="ORF">PSECIP111951_02970</name>
</gene>
<dbReference type="Proteomes" id="UP001152467">
    <property type="component" value="Unassembled WGS sequence"/>
</dbReference>
<dbReference type="EMBL" id="CAMAPD010000015">
    <property type="protein sequence ID" value="CAH9063776.1"/>
    <property type="molecule type" value="Genomic_DNA"/>
</dbReference>
<accession>A0A9W4R3U8</accession>
<dbReference type="RefSeq" id="WP_261594272.1">
    <property type="nucleotide sequence ID" value="NZ_CAMAPC010000019.1"/>
</dbReference>
<keyword evidence="4 5" id="KW-0472">Membrane</keyword>
<dbReference type="InterPro" id="IPR013525">
    <property type="entry name" value="ABC2_TM"/>
</dbReference>
<evidence type="ECO:0000256" key="2">
    <source>
        <dbReference type="ARBA" id="ARBA00022692"/>
    </source>
</evidence>
<evidence type="ECO:0000313" key="9">
    <source>
        <dbReference type="Proteomes" id="UP001152467"/>
    </source>
</evidence>
<keyword evidence="2 5" id="KW-0812">Transmembrane</keyword>
<proteinExistence type="predicted"/>
<evidence type="ECO:0000256" key="5">
    <source>
        <dbReference type="SAM" id="Phobius"/>
    </source>
</evidence>
<feature type="transmembrane region" description="Helical" evidence="5">
    <location>
        <begin position="299"/>
        <end position="316"/>
    </location>
</feature>
<reference evidence="8 10" key="1">
    <citation type="submission" date="2022-07" db="EMBL/GenBank/DDBJ databases">
        <authorList>
            <person name="Criscuolo A."/>
        </authorList>
    </citation>
    <scope>NUCLEOTIDE SEQUENCE</scope>
    <source>
        <strain evidence="10">CIP 111951</strain>
        <strain evidence="8">CIP111854</strain>
        <strain evidence="7">CIP111951</strain>
    </source>
</reference>
<sequence length="399" mass="45027">MEHKFKQILLVAKWEFMQFFKWKQELLSKVIMLCVGLFIYFSQSGALFSPDKYVIAVPSNFSASQLPAPFIIEKRSEAVEVLIPMLENKQLDGILLPMNTLDQQQQFKLITVGKMAWQKEFEMVLSTHYSKVLAERLNITAQQIELLQQPITLVNSYLDTKIKSQEQQSSSTAIGVLVLMIIGIFMSFGQIFVSITGEKQQRVTEQLYACMSAQTWIDGKIFGQMLHSLKAMISTLISFILVMAFMQVILKGQPLDLSMINFDLLPWLGLFALLGIYMATAFMAAIASAIDDPNHSGKTAFMILPLLPMIIGFFIIDSPSGTFVEVLSYFPLTAFAVMPMKMALIDVPIWQTLIAIVSTLIGCYFTRVSAGRLFKLGMVMYGKEPNLKQMLRWALKEPS</sequence>
<comment type="caution">
    <text evidence="8">The sequence shown here is derived from an EMBL/GenBank/DDBJ whole genome shotgun (WGS) entry which is preliminary data.</text>
</comment>
<feature type="domain" description="ABC-2 type transporter transmembrane" evidence="6">
    <location>
        <begin position="31"/>
        <end position="362"/>
    </location>
</feature>
<evidence type="ECO:0000256" key="3">
    <source>
        <dbReference type="ARBA" id="ARBA00022989"/>
    </source>
</evidence>
<protein>
    <recommendedName>
        <fullName evidence="6">ABC-2 type transporter transmembrane domain-containing protein</fullName>
    </recommendedName>
</protein>
<feature type="transmembrane region" description="Helical" evidence="5">
    <location>
        <begin position="265"/>
        <end position="287"/>
    </location>
</feature>
<organism evidence="8 9">
    <name type="scientific">Pseudoalteromonas holothuriae</name>
    <dbReference type="NCBI Taxonomy" id="2963714"/>
    <lineage>
        <taxon>Bacteria</taxon>
        <taxon>Pseudomonadati</taxon>
        <taxon>Pseudomonadota</taxon>
        <taxon>Gammaproteobacteria</taxon>
        <taxon>Alteromonadales</taxon>
        <taxon>Pseudoalteromonadaceae</taxon>
        <taxon>Pseudoalteromonas</taxon>
    </lineage>
</organism>
<evidence type="ECO:0000313" key="7">
    <source>
        <dbReference type="EMBL" id="CAH9063776.1"/>
    </source>
</evidence>
<comment type="subcellular location">
    <subcellularLocation>
        <location evidence="1">Membrane</location>
        <topology evidence="1">Multi-pass membrane protein</topology>
    </subcellularLocation>
</comment>
<evidence type="ECO:0000256" key="4">
    <source>
        <dbReference type="ARBA" id="ARBA00023136"/>
    </source>
</evidence>
<evidence type="ECO:0000313" key="10">
    <source>
        <dbReference type="Proteomes" id="UP001152485"/>
    </source>
</evidence>